<sequence length="1088" mass="119284">MGTNDPTMSKLNILVFSLLGLISACVGQNVITSTSNCATIITDLPRLPNFDARNFIGTWYDVGRYYQPTQLGQCNRALYGTPNANGQIAVQNWQVVNGEWVSVSGTATANAEGVLSVTLNTASGVQTAELRILTLTNEYAVLFSCRNEGTGSILGTFSTSTVILLHHKSCTVQARPYIELTGACDASFKGVSGFQLLNYVGQWQELRRYPQPTQTGQCNRALYEASEPGVVSVTNSQVLNGELLTISGRAVPGSTDGTGHLIVNFGGDRNSNYYVVATDYENFALVYSCTNEANGNRRVGSWVLSRSGSLSATAQATINQAIIDTPDLFDGYYQTTSQDADACFSYPTFDSKWEYIELPGDCDTRIKGVDDFDVTRYLGDWKELQRYPQPTQTGQCNLARYGPVNNGVVTVVNQQVVNERLATITGQAVIASTDRTGHLKVTFNVNGEVRESDYYVLATDYNEYALVYSCAPAGNGNRRVSSWVLSKTGTLSDKSINEIDETILKTQGLHKGYYVKTGQTQQDCFYYPEFDSSWSYVELSGECDAGIRGVSGFQAARYLGKWYELARYPQPNQSGQCNSAEYGSLPNNAVSVLNSQVINEELSTITGQAVLASSDGTGQLSVTFNDPANPSNYYILATDYNEFALVYSCRNVEGGKRRVGSWILSKTGTVSAASQAIIDKTISDTPGLTKEYYQPTSQTYASCFYYPDFTEPQQYIELPGPCDTSIKGVANFNAADYQGTWIENARYPQPTQAGQCNRAKYTPIAGGAVSVTNNQIVNTTISTIDGIAIAASDDGTGQLEVSFVANNELRRANYYVLATDYKQYSLVYSCYNVENGNKRRVSSWKLSRTGVLSDEDKAAIDAVVEKTQGLKNTYYVETDQSSETCFFYPTIAPNSEVIIPGQCDESITGVAQFNLDDFKGNWYQIRRYDPVSGTCAGVRFTPETDSIDVVAYEVFNGELFIAEGTARINSTDNTGRITITMPVEGSSEPVETVVYIMATDYNNYAVAYSCANVGNIQRRVRVWQLSRERTMSEVGNTAIAALVEQRQELHLPYFKDIAHTECPEPSSAFLFKSSIVVLLVCAVLQLVL</sequence>
<reference evidence="5" key="1">
    <citation type="submission" date="2020-08" db="EMBL/GenBank/DDBJ databases">
        <title>Spodoptera exigua strain:BAW_Kor-Di-RS1 Genome sequencing and assembly.</title>
        <authorList>
            <person name="Kim J."/>
            <person name="Nam H.Y."/>
            <person name="Kwon M."/>
            <person name="Choi J.H."/>
            <person name="Cho S.R."/>
            <person name="Kim G.-H."/>
        </authorList>
    </citation>
    <scope>NUCLEOTIDE SEQUENCE</scope>
    <source>
        <strain evidence="5">BAW_Kor-Di-RS1</strain>
        <tissue evidence="5">Whole-body</tissue>
    </source>
</reference>
<keyword evidence="1" id="KW-1015">Disulfide bond</keyword>
<dbReference type="EMBL" id="JACKWZ010000484">
    <property type="protein sequence ID" value="KAF9407324.1"/>
    <property type="molecule type" value="Genomic_DNA"/>
</dbReference>
<dbReference type="Pfam" id="PF00061">
    <property type="entry name" value="Lipocalin"/>
    <property type="match status" value="2"/>
</dbReference>
<feature type="domain" description="Lipocalin/cytosolic fatty-acid binding" evidence="3">
    <location>
        <begin position="212"/>
        <end position="314"/>
    </location>
</feature>
<dbReference type="Gene3D" id="2.40.128.20">
    <property type="match status" value="6"/>
</dbReference>
<keyword evidence="6" id="KW-1185">Reference proteome</keyword>
<feature type="domain" description="Lipocalin/cytosolic fatty-acid binding" evidence="4">
    <location>
        <begin position="372"/>
        <end position="503"/>
    </location>
</feature>
<keyword evidence="2" id="KW-0732">Signal</keyword>
<evidence type="ECO:0000256" key="2">
    <source>
        <dbReference type="SAM" id="SignalP"/>
    </source>
</evidence>
<evidence type="ECO:0000313" key="5">
    <source>
        <dbReference type="EMBL" id="KAF9407324.1"/>
    </source>
</evidence>
<dbReference type="InterPro" id="IPR000566">
    <property type="entry name" value="Lipocln_cytosolic_FA-bd_dom"/>
</dbReference>
<gene>
    <name evidence="5" type="ORF">HW555_012604</name>
</gene>
<dbReference type="PRINTS" id="PR01273">
    <property type="entry name" value="INVTBRTCOLOR"/>
</dbReference>
<evidence type="ECO:0000259" key="4">
    <source>
        <dbReference type="Pfam" id="PF08212"/>
    </source>
</evidence>
<name>A0A835G354_SPOEX</name>
<dbReference type="PROSITE" id="PS00213">
    <property type="entry name" value="LIPOCALIN"/>
    <property type="match status" value="1"/>
</dbReference>
<dbReference type="Pfam" id="PF08212">
    <property type="entry name" value="Lipocalin_2"/>
    <property type="match status" value="3"/>
</dbReference>
<accession>A0A835G354</accession>
<dbReference type="InterPro" id="IPR022272">
    <property type="entry name" value="Lipocalin_CS"/>
</dbReference>
<dbReference type="GO" id="GO:0031409">
    <property type="term" value="F:pigment binding"/>
    <property type="evidence" value="ECO:0007669"/>
    <property type="project" value="InterPro"/>
</dbReference>
<feature type="domain" description="Lipocalin/cytosolic fatty-acid binding" evidence="3">
    <location>
        <begin position="939"/>
        <end position="1034"/>
    </location>
</feature>
<dbReference type="AlphaFoldDB" id="A0A835G354"/>
<evidence type="ECO:0000256" key="1">
    <source>
        <dbReference type="ARBA" id="ARBA00023157"/>
    </source>
</evidence>
<dbReference type="SMR" id="A0A835G354"/>
<evidence type="ECO:0000313" key="6">
    <source>
        <dbReference type="Proteomes" id="UP000648187"/>
    </source>
</evidence>
<dbReference type="SUPFAM" id="SSF50814">
    <property type="entry name" value="Lipocalins"/>
    <property type="match status" value="6"/>
</dbReference>
<feature type="domain" description="Lipocalin/cytosolic fatty-acid binding" evidence="4">
    <location>
        <begin position="734"/>
        <end position="862"/>
    </location>
</feature>
<comment type="caution">
    <text evidence="5">The sequence shown here is derived from an EMBL/GenBank/DDBJ whole genome shotgun (WGS) entry which is preliminary data.</text>
</comment>
<protein>
    <recommendedName>
        <fullName evidence="3 4">Lipocalin/cytosolic fatty-acid binding domain-containing protein</fullName>
    </recommendedName>
</protein>
<dbReference type="InterPro" id="IPR012674">
    <property type="entry name" value="Calycin"/>
</dbReference>
<feature type="chain" id="PRO_5032673531" description="Lipocalin/cytosolic fatty-acid binding domain-containing protein" evidence="2">
    <location>
        <begin position="28"/>
        <end position="1088"/>
    </location>
</feature>
<dbReference type="Proteomes" id="UP000648187">
    <property type="component" value="Unassembled WGS sequence"/>
</dbReference>
<proteinExistence type="predicted"/>
<dbReference type="PANTHER" id="PTHR10612">
    <property type="entry name" value="APOLIPOPROTEIN D"/>
    <property type="match status" value="1"/>
</dbReference>
<dbReference type="GO" id="GO:0005737">
    <property type="term" value="C:cytoplasm"/>
    <property type="evidence" value="ECO:0007669"/>
    <property type="project" value="TreeGrafter"/>
</dbReference>
<dbReference type="InterPro" id="IPR003057">
    <property type="entry name" value="Invtbrt_color"/>
</dbReference>
<dbReference type="GO" id="GO:0006629">
    <property type="term" value="P:lipid metabolic process"/>
    <property type="evidence" value="ECO:0007669"/>
    <property type="project" value="TreeGrafter"/>
</dbReference>
<dbReference type="GO" id="GO:0000302">
    <property type="term" value="P:response to reactive oxygen species"/>
    <property type="evidence" value="ECO:0007669"/>
    <property type="project" value="TreeGrafter"/>
</dbReference>
<dbReference type="PANTHER" id="PTHR10612:SF34">
    <property type="entry name" value="APOLIPOPROTEIN D"/>
    <property type="match status" value="1"/>
</dbReference>
<dbReference type="CDD" id="cd00301">
    <property type="entry name" value="lipocalin_FABP"/>
    <property type="match status" value="1"/>
</dbReference>
<feature type="signal peptide" evidence="2">
    <location>
        <begin position="1"/>
        <end position="27"/>
    </location>
</feature>
<organism evidence="5 6">
    <name type="scientific">Spodoptera exigua</name>
    <name type="common">Beet armyworm</name>
    <name type="synonym">Noctua fulgens</name>
    <dbReference type="NCBI Taxonomy" id="7107"/>
    <lineage>
        <taxon>Eukaryota</taxon>
        <taxon>Metazoa</taxon>
        <taxon>Ecdysozoa</taxon>
        <taxon>Arthropoda</taxon>
        <taxon>Hexapoda</taxon>
        <taxon>Insecta</taxon>
        <taxon>Pterygota</taxon>
        <taxon>Neoptera</taxon>
        <taxon>Endopterygota</taxon>
        <taxon>Lepidoptera</taxon>
        <taxon>Glossata</taxon>
        <taxon>Ditrysia</taxon>
        <taxon>Noctuoidea</taxon>
        <taxon>Noctuidae</taxon>
        <taxon>Amphipyrinae</taxon>
        <taxon>Spodoptera</taxon>
    </lineage>
</organism>
<evidence type="ECO:0000259" key="3">
    <source>
        <dbReference type="Pfam" id="PF00061"/>
    </source>
</evidence>
<feature type="domain" description="Lipocalin/cytosolic fatty-acid binding" evidence="4">
    <location>
        <begin position="555"/>
        <end position="675"/>
    </location>
</feature>